<dbReference type="EMBL" id="DQAY01000073">
    <property type="protein sequence ID" value="HCO23864.1"/>
    <property type="molecule type" value="Genomic_DNA"/>
</dbReference>
<comment type="caution">
    <text evidence="1">The sequence shown here is derived from an EMBL/GenBank/DDBJ whole genome shotgun (WGS) entry which is preliminary data.</text>
</comment>
<dbReference type="AlphaFoldDB" id="A0A3D3R4R9"/>
<proteinExistence type="predicted"/>
<sequence length="156" mass="18014">MRFFTDKKFQLGTAHNEYEQYWRDNYDRMPKLTLRLSAGMLPIKFIAETNDPVFLHDARIQSSTVIDDILSLTLHGDDDGGRRIINIQYDCNGFSIPEIPAALLANKPHCDLACHEFVIESDRINHQILFASGTELTIPFRNIFAEFNPDRDITKR</sequence>
<evidence type="ECO:0000313" key="1">
    <source>
        <dbReference type="EMBL" id="HCO23864.1"/>
    </source>
</evidence>
<dbReference type="Proteomes" id="UP000263642">
    <property type="component" value="Unassembled WGS sequence"/>
</dbReference>
<reference evidence="1 2" key="1">
    <citation type="journal article" date="2018" name="Nat. Biotechnol.">
        <title>A standardized bacterial taxonomy based on genome phylogeny substantially revises the tree of life.</title>
        <authorList>
            <person name="Parks D.H."/>
            <person name="Chuvochina M."/>
            <person name="Waite D.W."/>
            <person name="Rinke C."/>
            <person name="Skarshewski A."/>
            <person name="Chaumeil P.A."/>
            <person name="Hugenholtz P."/>
        </authorList>
    </citation>
    <scope>NUCLEOTIDE SEQUENCE [LARGE SCALE GENOMIC DNA]</scope>
    <source>
        <strain evidence="1">UBA9375</strain>
    </source>
</reference>
<protein>
    <submittedName>
        <fullName evidence="1">Uncharacterized protein</fullName>
    </submittedName>
</protein>
<accession>A0A3D3R4R9</accession>
<name>A0A3D3R4R9_9PLAN</name>
<dbReference type="RefSeq" id="WP_278441929.1">
    <property type="nucleotide sequence ID" value="NZ_CAXAST010000003.1"/>
</dbReference>
<evidence type="ECO:0000313" key="2">
    <source>
        <dbReference type="Proteomes" id="UP000263642"/>
    </source>
</evidence>
<organism evidence="1 2">
    <name type="scientific">Gimesia maris</name>
    <dbReference type="NCBI Taxonomy" id="122"/>
    <lineage>
        <taxon>Bacteria</taxon>
        <taxon>Pseudomonadati</taxon>
        <taxon>Planctomycetota</taxon>
        <taxon>Planctomycetia</taxon>
        <taxon>Planctomycetales</taxon>
        <taxon>Planctomycetaceae</taxon>
        <taxon>Gimesia</taxon>
    </lineage>
</organism>
<gene>
    <name evidence="1" type="ORF">DIT97_12730</name>
</gene>